<keyword evidence="7" id="KW-0520">NAD</keyword>
<evidence type="ECO:0000256" key="2">
    <source>
        <dbReference type="ARBA" id="ARBA00011982"/>
    </source>
</evidence>
<dbReference type="GO" id="GO:0043531">
    <property type="term" value="F:ADP binding"/>
    <property type="evidence" value="ECO:0007669"/>
    <property type="project" value="InterPro"/>
</dbReference>
<dbReference type="InterPro" id="IPR044974">
    <property type="entry name" value="Disease_R_plants"/>
</dbReference>
<dbReference type="PRINTS" id="PR00364">
    <property type="entry name" value="DISEASERSIST"/>
</dbReference>
<keyword evidence="4" id="KW-0677">Repeat</keyword>
<proteinExistence type="predicted"/>
<dbReference type="EMBL" id="AY196152">
    <property type="protein sequence ID" value="AAP44391.1"/>
    <property type="molecule type" value="Genomic_DNA"/>
</dbReference>
<accession>Q6XZH7</accession>
<dbReference type="Pfam" id="PF01582">
    <property type="entry name" value="TIR"/>
    <property type="match status" value="1"/>
</dbReference>
<gene>
    <name evidence="12" type="primary">Gro1-5</name>
</gene>
<evidence type="ECO:0000256" key="5">
    <source>
        <dbReference type="ARBA" id="ARBA00022801"/>
    </source>
</evidence>
<dbReference type="GO" id="GO:0061809">
    <property type="term" value="F:NAD+ nucleosidase activity, cyclic ADP-ribose generating"/>
    <property type="evidence" value="ECO:0007669"/>
    <property type="project" value="UniProtKB-EC"/>
</dbReference>
<dbReference type="SUPFAM" id="SSF52058">
    <property type="entry name" value="L domain-like"/>
    <property type="match status" value="1"/>
</dbReference>
<dbReference type="PROSITE" id="PS50104">
    <property type="entry name" value="TIR"/>
    <property type="match status" value="1"/>
</dbReference>
<dbReference type="InterPro" id="IPR042197">
    <property type="entry name" value="Apaf_helical"/>
</dbReference>
<feature type="domain" description="TIR" evidence="11">
    <location>
        <begin position="16"/>
        <end position="183"/>
    </location>
</feature>
<dbReference type="InterPro" id="IPR000157">
    <property type="entry name" value="TIR_dom"/>
</dbReference>
<dbReference type="SMART" id="SM00255">
    <property type="entry name" value="TIR"/>
    <property type="match status" value="1"/>
</dbReference>
<evidence type="ECO:0000256" key="8">
    <source>
        <dbReference type="ARBA" id="ARBA00023054"/>
    </source>
</evidence>
<keyword evidence="6" id="KW-0611">Plant defense</keyword>
<dbReference type="InterPro" id="IPR027417">
    <property type="entry name" value="P-loop_NTPase"/>
</dbReference>
<dbReference type="InterPro" id="IPR058546">
    <property type="entry name" value="RPS4B/Roq1-like_LRR"/>
</dbReference>
<evidence type="ECO:0000259" key="11">
    <source>
        <dbReference type="PROSITE" id="PS50104"/>
    </source>
</evidence>
<name>Q6XZH7_SOLTU</name>
<evidence type="ECO:0000256" key="6">
    <source>
        <dbReference type="ARBA" id="ARBA00022821"/>
    </source>
</evidence>
<dbReference type="Pfam" id="PF23282">
    <property type="entry name" value="WHD_ROQ1"/>
    <property type="match status" value="1"/>
</dbReference>
<sequence length="1121" mass="126977">MNQESSLLPSPEIIRWSYDVFLSFRGENVRKTFVDHLYLALEQKCINTFKDDEKLEKGKFISPELMSSIEESRIALIIFSKNYANSTWCLDELTKIIECKNVKGQIVVPVFYDVDPSTVRRQKNIFGEAFSKHEARFEEDKVKKWRAALEEAANISGWDLPNTSNGHEARVIEKITEDIMVRLGSQRHASNARNVVGMESHMHQVYKMLGIGSGGVRFLGILGMSGVGKTTLARVIYDNIQSQFEGACFLHEVRDRSAKQGLEHLQEILLSEILVVKKLRINDSFEGANMQKQRLQYKKVLLVLDDVDHIDQLNALAGEREWFGDGSRIIITTKDKHLLVKYETEKIYRMGTLDKYESLQLFKQHAFKKNHSTKEFEDLSAQVIEHTGGLPLALKVLGSFLYGRGLDEWISEVERLKQIPQNEILKKLEPSFTGLNNIEQKIFLDIACFFSGKKKDSVTRILESFHFSPVIGIKVLMEKCLITILKGRITIHQLIQEMGWHIVRREASYNPRICSRLWKREDICPVLEQNLCTDKIEGMSLHLTNEEEVNFGGKALMQMTSLRFLKFRNAYVYQGPEFLPDELRWLDWHGYPSKNLPNSFKGDQLVSLKLKKSRIIQLWKTSKDLGKLKYMNLSHSQKLIRMPDFSVTPNLERLVLEECTSLVEINFSIGDLGKLVLLNLKNCRNLKTIPKRIRLEKLEVLVLSGCSKLRTFPEIEEKMNRLAELYLGATSLSELPASVENFSGVGVINLSYCKHLESLPSSIFRLKCLKTLDVSGCSKLKNLPDDLGLLVGIEKLHCTHTAIQTIPSSMSLLKNLKHLSLSGCNALSSQVSSSSHGQKSMGINFFQNLSGLCSLIKLDLSDCNISDGGILSNLGLLPSLKVLILDGNNFSNIPAASISRLTRLKCLALHGCTSLEILPKLPPSIKGIYANESTSLMGFDQLTEFPMLSEVSLAKCHQLVKNKLHTSMADLLLKEMLEALYMNFRFCLYVPGMEIPEWFTYKNWGTESISVALPTNWFTPTFRGFTVCVVLDKRIPFILGPFNIHIVHGLKISTSFGPIGSENPGGLGNTLITHVPFGSHWQLEDDLDYSCNNAFQLEFSACDHYQKDMVKGLGVRLVYEN</sequence>
<evidence type="ECO:0000313" key="12">
    <source>
        <dbReference type="EMBL" id="AAP44391.1"/>
    </source>
</evidence>
<evidence type="ECO:0000256" key="4">
    <source>
        <dbReference type="ARBA" id="ARBA00022737"/>
    </source>
</evidence>
<keyword evidence="9" id="KW-0472">Membrane</keyword>
<dbReference type="Gene3D" id="1.10.8.430">
    <property type="entry name" value="Helical domain of apoptotic protease-activating factors"/>
    <property type="match status" value="1"/>
</dbReference>
<comment type="catalytic activity">
    <reaction evidence="10">
        <text>NAD(+) + H2O = ADP-D-ribose + nicotinamide + H(+)</text>
        <dbReference type="Rhea" id="RHEA:16301"/>
        <dbReference type="ChEBI" id="CHEBI:15377"/>
        <dbReference type="ChEBI" id="CHEBI:15378"/>
        <dbReference type="ChEBI" id="CHEBI:17154"/>
        <dbReference type="ChEBI" id="CHEBI:57540"/>
        <dbReference type="ChEBI" id="CHEBI:57967"/>
        <dbReference type="EC" id="3.2.2.6"/>
    </reaction>
    <physiologicalReaction direction="left-to-right" evidence="10">
        <dbReference type="Rhea" id="RHEA:16302"/>
    </physiologicalReaction>
</comment>
<dbReference type="PANTHER" id="PTHR11017:SF484">
    <property type="entry name" value="TMV RESISTANCE PROTEIN N-LIKE"/>
    <property type="match status" value="1"/>
</dbReference>
<dbReference type="SUPFAM" id="SSF52047">
    <property type="entry name" value="RNI-like"/>
    <property type="match status" value="1"/>
</dbReference>
<evidence type="ECO:0000256" key="9">
    <source>
        <dbReference type="ARBA" id="ARBA00023136"/>
    </source>
</evidence>
<reference evidence="12" key="1">
    <citation type="journal article" date="2004" name="Plant J.">
        <title>Molecular cloning of the potato Gro1-4 gene conferring resistance to pathotype Ro1 of the root cyst nematode Globodera rostochiensis, based on a candidate gene approach.</title>
        <authorList>
            <person name="Paal J."/>
            <person name="Henselewski H."/>
            <person name="Muth J."/>
            <person name="Meksem K."/>
            <person name="Menendez C.M."/>
            <person name="Salamini F."/>
            <person name="Ballvora A."/>
            <person name="Gebhardt C."/>
        </authorList>
    </citation>
    <scope>NUCLEOTIDE SEQUENCE</scope>
</reference>
<dbReference type="GO" id="GO:0005524">
    <property type="term" value="F:ATP binding"/>
    <property type="evidence" value="ECO:0007669"/>
    <property type="project" value="UniProtKB-KW"/>
</dbReference>
<organism evidence="12">
    <name type="scientific">Solanum tuberosum</name>
    <name type="common">Potato</name>
    <dbReference type="NCBI Taxonomy" id="4113"/>
    <lineage>
        <taxon>Eukaryota</taxon>
        <taxon>Viridiplantae</taxon>
        <taxon>Streptophyta</taxon>
        <taxon>Embryophyta</taxon>
        <taxon>Tracheophyta</taxon>
        <taxon>Spermatophyta</taxon>
        <taxon>Magnoliopsida</taxon>
        <taxon>eudicotyledons</taxon>
        <taxon>Gunneridae</taxon>
        <taxon>Pentapetalae</taxon>
        <taxon>asterids</taxon>
        <taxon>lamiids</taxon>
        <taxon>Solanales</taxon>
        <taxon>Solanaceae</taxon>
        <taxon>Solanoideae</taxon>
        <taxon>Solaneae</taxon>
        <taxon>Solanum</taxon>
    </lineage>
</organism>
<dbReference type="GO" id="GO:0007165">
    <property type="term" value="P:signal transduction"/>
    <property type="evidence" value="ECO:0007669"/>
    <property type="project" value="InterPro"/>
</dbReference>
<dbReference type="Pfam" id="PF00931">
    <property type="entry name" value="NB-ARC"/>
    <property type="match status" value="1"/>
</dbReference>
<dbReference type="Gene3D" id="3.80.10.10">
    <property type="entry name" value="Ribonuclease Inhibitor"/>
    <property type="match status" value="2"/>
</dbReference>
<evidence type="ECO:0000256" key="7">
    <source>
        <dbReference type="ARBA" id="ARBA00023027"/>
    </source>
</evidence>
<keyword evidence="5" id="KW-0378">Hydrolase</keyword>
<comment type="subcellular location">
    <subcellularLocation>
        <location evidence="1">Membrane</location>
        <topology evidence="1">Peripheral membrane protein</topology>
    </subcellularLocation>
</comment>
<dbReference type="Gene3D" id="3.40.50.10140">
    <property type="entry name" value="Toll/interleukin-1 receptor homology (TIR) domain"/>
    <property type="match status" value="1"/>
</dbReference>
<evidence type="ECO:0000256" key="1">
    <source>
        <dbReference type="ARBA" id="ARBA00004170"/>
    </source>
</evidence>
<dbReference type="AlphaFoldDB" id="Q6XZH7"/>
<dbReference type="FunFam" id="3.40.50.10140:FF:000007">
    <property type="entry name" value="Disease resistance protein (TIR-NBS-LRR class)"/>
    <property type="match status" value="1"/>
</dbReference>
<dbReference type="InterPro" id="IPR002182">
    <property type="entry name" value="NB-ARC"/>
</dbReference>
<dbReference type="InterPro" id="IPR032675">
    <property type="entry name" value="LRR_dom_sf"/>
</dbReference>
<dbReference type="SUPFAM" id="SSF52200">
    <property type="entry name" value="Toll/Interleukin receptor TIR domain"/>
    <property type="match status" value="1"/>
</dbReference>
<dbReference type="PANTHER" id="PTHR11017">
    <property type="entry name" value="LEUCINE-RICH REPEAT-CONTAINING PROTEIN"/>
    <property type="match status" value="1"/>
</dbReference>
<dbReference type="InterPro" id="IPR058192">
    <property type="entry name" value="WHD_ROQ1-like"/>
</dbReference>
<keyword evidence="8" id="KW-0175">Coiled coil</keyword>
<protein>
    <recommendedName>
        <fullName evidence="2">ADP-ribosyl cyclase/cyclic ADP-ribose hydrolase</fullName>
        <ecNumber evidence="2">3.2.2.6</ecNumber>
    </recommendedName>
</protein>
<evidence type="ECO:0000256" key="10">
    <source>
        <dbReference type="ARBA" id="ARBA00047304"/>
    </source>
</evidence>
<dbReference type="GO" id="GO:0016020">
    <property type="term" value="C:membrane"/>
    <property type="evidence" value="ECO:0007669"/>
    <property type="project" value="UniProtKB-SubCell"/>
</dbReference>
<dbReference type="InterPro" id="IPR035897">
    <property type="entry name" value="Toll_tir_struct_dom_sf"/>
</dbReference>
<dbReference type="SUPFAM" id="SSF52540">
    <property type="entry name" value="P-loop containing nucleoside triphosphate hydrolases"/>
    <property type="match status" value="1"/>
</dbReference>
<dbReference type="GO" id="GO:0006952">
    <property type="term" value="P:defense response"/>
    <property type="evidence" value="ECO:0007669"/>
    <property type="project" value="InterPro"/>
</dbReference>
<keyword evidence="3" id="KW-0433">Leucine-rich repeat</keyword>
<dbReference type="Pfam" id="PF23286">
    <property type="entry name" value="LRR_13"/>
    <property type="match status" value="1"/>
</dbReference>
<dbReference type="Gene3D" id="3.40.50.300">
    <property type="entry name" value="P-loop containing nucleotide triphosphate hydrolases"/>
    <property type="match status" value="1"/>
</dbReference>
<dbReference type="Pfam" id="PF20160">
    <property type="entry name" value="C-JID"/>
    <property type="match status" value="1"/>
</dbReference>
<dbReference type="EC" id="3.2.2.6" evidence="2"/>
<dbReference type="InterPro" id="IPR045344">
    <property type="entry name" value="C-JID"/>
</dbReference>
<evidence type="ECO:0000256" key="3">
    <source>
        <dbReference type="ARBA" id="ARBA00022614"/>
    </source>
</evidence>